<protein>
    <submittedName>
        <fullName evidence="2">Uncharacterized protein</fullName>
    </submittedName>
</protein>
<proteinExistence type="predicted"/>
<evidence type="ECO:0000313" key="3">
    <source>
        <dbReference type="Proteomes" id="UP001589810"/>
    </source>
</evidence>
<evidence type="ECO:0000256" key="1">
    <source>
        <dbReference type="SAM" id="MobiDB-lite"/>
    </source>
</evidence>
<comment type="caution">
    <text evidence="2">The sequence shown here is derived from an EMBL/GenBank/DDBJ whole genome shotgun (WGS) entry which is preliminary data.</text>
</comment>
<dbReference type="RefSeq" id="WP_273936465.1">
    <property type="nucleotide sequence ID" value="NZ_CP097263.1"/>
</dbReference>
<sequence>MIPDDWIAHHRDKDGELLGYLRPVGDRFEPVTLFGHPLAGPSDEYDAAAVLDSVGLSYLAERWRLTLPDRVEPVAVQVVEVDPDTVRLKNVGHTGDRHFSLPVPTDRLQPEH</sequence>
<feature type="region of interest" description="Disordered" evidence="1">
    <location>
        <begin position="93"/>
        <end position="112"/>
    </location>
</feature>
<name>A0ABV6MY68_9PSEU</name>
<gene>
    <name evidence="2" type="ORF">ACFFH7_25080</name>
</gene>
<reference evidence="2 3" key="1">
    <citation type="submission" date="2024-09" db="EMBL/GenBank/DDBJ databases">
        <authorList>
            <person name="Sun Q."/>
            <person name="Mori K."/>
        </authorList>
    </citation>
    <scope>NUCLEOTIDE SEQUENCE [LARGE SCALE GENOMIC DNA]</scope>
    <source>
        <strain evidence="2 3">TBRC 1432</strain>
    </source>
</reference>
<organism evidence="2 3">
    <name type="scientific">Kutzneria chonburiensis</name>
    <dbReference type="NCBI Taxonomy" id="1483604"/>
    <lineage>
        <taxon>Bacteria</taxon>
        <taxon>Bacillati</taxon>
        <taxon>Actinomycetota</taxon>
        <taxon>Actinomycetes</taxon>
        <taxon>Pseudonocardiales</taxon>
        <taxon>Pseudonocardiaceae</taxon>
        <taxon>Kutzneria</taxon>
    </lineage>
</organism>
<dbReference type="EMBL" id="JBHLUD010000008">
    <property type="protein sequence ID" value="MFC0544801.1"/>
    <property type="molecule type" value="Genomic_DNA"/>
</dbReference>
<accession>A0ABV6MY68</accession>
<dbReference type="Proteomes" id="UP001589810">
    <property type="component" value="Unassembled WGS sequence"/>
</dbReference>
<keyword evidence="3" id="KW-1185">Reference proteome</keyword>
<evidence type="ECO:0000313" key="2">
    <source>
        <dbReference type="EMBL" id="MFC0544801.1"/>
    </source>
</evidence>